<dbReference type="InterPro" id="IPR049636">
    <property type="entry name" value="HNF4-like_DBD"/>
</dbReference>
<protein>
    <submittedName>
        <fullName evidence="12">Zinc finger, C4 type</fullName>
    </submittedName>
</protein>
<dbReference type="Gene3D" id="3.30.50.10">
    <property type="entry name" value="Erythroid Transcription Factor GATA-1, subunit A"/>
    <property type="match status" value="1"/>
</dbReference>
<dbReference type="InterPro" id="IPR052499">
    <property type="entry name" value="C.elegans_NHRs"/>
</dbReference>
<name>A0A2G9TV96_TELCI</name>
<feature type="region of interest" description="Disordered" evidence="10">
    <location>
        <begin position="56"/>
        <end position="76"/>
    </location>
</feature>
<feature type="compositionally biased region" description="Acidic residues" evidence="10">
    <location>
        <begin position="143"/>
        <end position="152"/>
    </location>
</feature>
<comment type="subcellular location">
    <subcellularLocation>
        <location evidence="1">Nucleus</location>
    </subcellularLocation>
</comment>
<feature type="compositionally biased region" description="Low complexity" evidence="10">
    <location>
        <begin position="56"/>
        <end position="67"/>
    </location>
</feature>
<evidence type="ECO:0000256" key="9">
    <source>
        <dbReference type="ARBA" id="ARBA00023242"/>
    </source>
</evidence>
<dbReference type="SMART" id="SM00399">
    <property type="entry name" value="ZnF_C4"/>
    <property type="match status" value="1"/>
</dbReference>
<keyword evidence="7" id="KW-0804">Transcription</keyword>
<reference evidence="12 13" key="1">
    <citation type="submission" date="2015-09" db="EMBL/GenBank/DDBJ databases">
        <title>Draft genome of the parasitic nematode Teladorsagia circumcincta isolate WARC Sus (inbred).</title>
        <authorList>
            <person name="Mitreva M."/>
        </authorList>
    </citation>
    <scope>NUCLEOTIDE SEQUENCE [LARGE SCALE GENOMIC DNA]</scope>
    <source>
        <strain evidence="12 13">S</strain>
    </source>
</reference>
<dbReference type="PROSITE" id="PS51030">
    <property type="entry name" value="NUCLEAR_REC_DBD_2"/>
    <property type="match status" value="1"/>
</dbReference>
<evidence type="ECO:0000256" key="6">
    <source>
        <dbReference type="ARBA" id="ARBA00023125"/>
    </source>
</evidence>
<evidence type="ECO:0000256" key="1">
    <source>
        <dbReference type="ARBA" id="ARBA00004123"/>
    </source>
</evidence>
<accession>A0A2G9TV96</accession>
<feature type="non-terminal residue" evidence="12">
    <location>
        <position position="158"/>
    </location>
</feature>
<dbReference type="PANTHER" id="PTHR47630:SF4">
    <property type="entry name" value="NUCLEAR HORMONE RECEPTOR FAMILY MEMBER NHR-62"/>
    <property type="match status" value="1"/>
</dbReference>
<keyword evidence="3" id="KW-0863">Zinc-finger</keyword>
<dbReference type="PRINTS" id="PR00047">
    <property type="entry name" value="STROIDFINGER"/>
</dbReference>
<dbReference type="CDD" id="cd06960">
    <property type="entry name" value="NR_DBD_HNF4A"/>
    <property type="match status" value="1"/>
</dbReference>
<keyword evidence="6" id="KW-0238">DNA-binding</keyword>
<dbReference type="SUPFAM" id="SSF57716">
    <property type="entry name" value="Glucocorticoid receptor-like (DNA-binding domain)"/>
    <property type="match status" value="1"/>
</dbReference>
<dbReference type="GO" id="GO:0003700">
    <property type="term" value="F:DNA-binding transcription factor activity"/>
    <property type="evidence" value="ECO:0007669"/>
    <property type="project" value="InterPro"/>
</dbReference>
<gene>
    <name evidence="12" type="ORF">TELCIR_16512</name>
</gene>
<dbReference type="Pfam" id="PF00105">
    <property type="entry name" value="zf-C4"/>
    <property type="match status" value="1"/>
</dbReference>
<dbReference type="GO" id="GO:0005634">
    <property type="term" value="C:nucleus"/>
    <property type="evidence" value="ECO:0007669"/>
    <property type="project" value="UniProtKB-SubCell"/>
</dbReference>
<keyword evidence="5" id="KW-0805">Transcription regulation</keyword>
<dbReference type="InterPro" id="IPR013088">
    <property type="entry name" value="Znf_NHR/GATA"/>
</dbReference>
<evidence type="ECO:0000256" key="3">
    <source>
        <dbReference type="ARBA" id="ARBA00022771"/>
    </source>
</evidence>
<feature type="region of interest" description="Disordered" evidence="10">
    <location>
        <begin position="133"/>
        <end position="158"/>
    </location>
</feature>
<proteinExistence type="predicted"/>
<keyword evidence="13" id="KW-1185">Reference proteome</keyword>
<dbReference type="InterPro" id="IPR001628">
    <property type="entry name" value="Znf_hrmn_rcpt"/>
</dbReference>
<keyword evidence="8" id="KW-0675">Receptor</keyword>
<evidence type="ECO:0000256" key="4">
    <source>
        <dbReference type="ARBA" id="ARBA00022833"/>
    </source>
</evidence>
<organism evidence="12 13">
    <name type="scientific">Teladorsagia circumcincta</name>
    <name type="common">Brown stomach worm</name>
    <name type="synonym">Ostertagia circumcincta</name>
    <dbReference type="NCBI Taxonomy" id="45464"/>
    <lineage>
        <taxon>Eukaryota</taxon>
        <taxon>Metazoa</taxon>
        <taxon>Ecdysozoa</taxon>
        <taxon>Nematoda</taxon>
        <taxon>Chromadorea</taxon>
        <taxon>Rhabditida</taxon>
        <taxon>Rhabditina</taxon>
        <taxon>Rhabditomorpha</taxon>
        <taxon>Strongyloidea</taxon>
        <taxon>Trichostrongylidae</taxon>
        <taxon>Teladorsagia</taxon>
    </lineage>
</organism>
<dbReference type="GO" id="GO:0008270">
    <property type="term" value="F:zinc ion binding"/>
    <property type="evidence" value="ECO:0007669"/>
    <property type="project" value="UniProtKB-KW"/>
</dbReference>
<evidence type="ECO:0000259" key="11">
    <source>
        <dbReference type="PROSITE" id="PS51030"/>
    </source>
</evidence>
<evidence type="ECO:0000256" key="2">
    <source>
        <dbReference type="ARBA" id="ARBA00022723"/>
    </source>
</evidence>
<feature type="domain" description="Nuclear receptor" evidence="11">
    <location>
        <begin position="81"/>
        <end position="158"/>
    </location>
</feature>
<sequence>MFNTLASLDHADVFGDVASTALDELIRNSAAAAISSAHSNLSAALQPMAGGLNNSQFNQSSSLANSQDGPSRGRKKNSTVNLVCVVCGDQAFGKHYGVNACNGCKGFFRRSVWNNRQYICRFDGQCAIAKAVQSERERSDPLQDMDDGDDDYRENSPD</sequence>
<dbReference type="PANTHER" id="PTHR47630">
    <property type="entry name" value="NUCLEAR HORMONE RECEPTOR FAMILY-RELATED-RELATED"/>
    <property type="match status" value="1"/>
</dbReference>
<evidence type="ECO:0000256" key="10">
    <source>
        <dbReference type="SAM" id="MobiDB-lite"/>
    </source>
</evidence>
<evidence type="ECO:0000256" key="8">
    <source>
        <dbReference type="ARBA" id="ARBA00023170"/>
    </source>
</evidence>
<dbReference type="GO" id="GO:0000978">
    <property type="term" value="F:RNA polymerase II cis-regulatory region sequence-specific DNA binding"/>
    <property type="evidence" value="ECO:0007669"/>
    <property type="project" value="InterPro"/>
</dbReference>
<evidence type="ECO:0000256" key="5">
    <source>
        <dbReference type="ARBA" id="ARBA00023015"/>
    </source>
</evidence>
<keyword evidence="2" id="KW-0479">Metal-binding</keyword>
<keyword evidence="9" id="KW-0539">Nucleus</keyword>
<evidence type="ECO:0000313" key="12">
    <source>
        <dbReference type="EMBL" id="PIO61949.1"/>
    </source>
</evidence>
<dbReference type="OrthoDB" id="5774777at2759"/>
<dbReference type="AlphaFoldDB" id="A0A2G9TV96"/>
<dbReference type="PROSITE" id="PS00031">
    <property type="entry name" value="NUCLEAR_REC_DBD_1"/>
    <property type="match status" value="1"/>
</dbReference>
<keyword evidence="4" id="KW-0862">Zinc</keyword>
<dbReference type="EMBL" id="KZ352780">
    <property type="protein sequence ID" value="PIO61949.1"/>
    <property type="molecule type" value="Genomic_DNA"/>
</dbReference>
<evidence type="ECO:0000256" key="7">
    <source>
        <dbReference type="ARBA" id="ARBA00023163"/>
    </source>
</evidence>
<dbReference type="Proteomes" id="UP000230423">
    <property type="component" value="Unassembled WGS sequence"/>
</dbReference>
<evidence type="ECO:0000313" key="13">
    <source>
        <dbReference type="Proteomes" id="UP000230423"/>
    </source>
</evidence>